<keyword evidence="8" id="KW-0808">Transferase</keyword>
<dbReference type="GO" id="GO:0008483">
    <property type="term" value="F:transaminase activity"/>
    <property type="evidence" value="ECO:0007669"/>
    <property type="project" value="UniProtKB-KW"/>
</dbReference>
<dbReference type="PANTHER" id="PTHR43586">
    <property type="entry name" value="CYSTEINE DESULFURASE"/>
    <property type="match status" value="1"/>
</dbReference>
<dbReference type="PIRSF" id="PIRSF005572">
    <property type="entry name" value="NifS"/>
    <property type="match status" value="1"/>
</dbReference>
<evidence type="ECO:0000256" key="3">
    <source>
        <dbReference type="ARBA" id="ARBA00012239"/>
    </source>
</evidence>
<dbReference type="InterPro" id="IPR010969">
    <property type="entry name" value="Cys_dSase-rel_unknwn_funct"/>
</dbReference>
<dbReference type="RefSeq" id="WP_227614533.1">
    <property type="nucleotide sequence ID" value="NZ_JAJEPR010000005.1"/>
</dbReference>
<dbReference type="InterPro" id="IPR020578">
    <property type="entry name" value="Aminotrans_V_PyrdxlP_BS"/>
</dbReference>
<dbReference type="GO" id="GO:0031071">
    <property type="term" value="F:cysteine desulfurase activity"/>
    <property type="evidence" value="ECO:0007669"/>
    <property type="project" value="UniProtKB-EC"/>
</dbReference>
<dbReference type="EMBL" id="JAJEPR010000005">
    <property type="protein sequence ID" value="MCC2189098.1"/>
    <property type="molecule type" value="Genomic_DNA"/>
</dbReference>
<evidence type="ECO:0000256" key="4">
    <source>
        <dbReference type="ARBA" id="ARBA00022898"/>
    </source>
</evidence>
<name>A0AAE3DRH6_9FIRM</name>
<dbReference type="InterPro" id="IPR000192">
    <property type="entry name" value="Aminotrans_V_dom"/>
</dbReference>
<evidence type="ECO:0000259" key="7">
    <source>
        <dbReference type="Pfam" id="PF00266"/>
    </source>
</evidence>
<evidence type="ECO:0000256" key="5">
    <source>
        <dbReference type="ARBA" id="ARBA00050776"/>
    </source>
</evidence>
<evidence type="ECO:0000313" key="8">
    <source>
        <dbReference type="EMBL" id="MCC2189098.1"/>
    </source>
</evidence>
<dbReference type="InterPro" id="IPR015424">
    <property type="entry name" value="PyrdxlP-dep_Trfase"/>
</dbReference>
<dbReference type="InterPro" id="IPR016454">
    <property type="entry name" value="Cysteine_dSase"/>
</dbReference>
<dbReference type="InterPro" id="IPR015422">
    <property type="entry name" value="PyrdxlP-dep_Trfase_small"/>
</dbReference>
<evidence type="ECO:0000256" key="2">
    <source>
        <dbReference type="ARBA" id="ARBA00010447"/>
    </source>
</evidence>
<accession>A0AAE3DRH6</accession>
<keyword evidence="8" id="KW-0032">Aminotransferase</keyword>
<evidence type="ECO:0000313" key="9">
    <source>
        <dbReference type="Proteomes" id="UP001197875"/>
    </source>
</evidence>
<dbReference type="Gene3D" id="3.40.640.10">
    <property type="entry name" value="Type I PLP-dependent aspartate aminotransferase-like (Major domain)"/>
    <property type="match status" value="1"/>
</dbReference>
<comment type="similarity">
    <text evidence="2">Belongs to the class-V pyridoxal-phosphate-dependent aminotransferase family. Csd subfamily.</text>
</comment>
<comment type="cofactor">
    <cofactor evidence="1 6">
        <name>pyridoxal 5'-phosphate</name>
        <dbReference type="ChEBI" id="CHEBI:597326"/>
    </cofactor>
</comment>
<evidence type="ECO:0000256" key="1">
    <source>
        <dbReference type="ARBA" id="ARBA00001933"/>
    </source>
</evidence>
<keyword evidence="9" id="KW-1185">Reference proteome</keyword>
<comment type="caution">
    <text evidence="8">The sequence shown here is derived from an EMBL/GenBank/DDBJ whole genome shotgun (WGS) entry which is preliminary data.</text>
</comment>
<organism evidence="8 9">
    <name type="scientific">Fusicatenibacter faecihominis</name>
    <dbReference type="NCBI Taxonomy" id="2881276"/>
    <lineage>
        <taxon>Bacteria</taxon>
        <taxon>Bacillati</taxon>
        <taxon>Bacillota</taxon>
        <taxon>Clostridia</taxon>
        <taxon>Lachnospirales</taxon>
        <taxon>Lachnospiraceae</taxon>
        <taxon>Fusicatenibacter</taxon>
    </lineage>
</organism>
<dbReference type="NCBIfam" id="TIGR01977">
    <property type="entry name" value="am_tr_V_EF2568"/>
    <property type="match status" value="1"/>
</dbReference>
<dbReference type="Pfam" id="PF00266">
    <property type="entry name" value="Aminotran_5"/>
    <property type="match status" value="1"/>
</dbReference>
<dbReference type="SUPFAM" id="SSF53383">
    <property type="entry name" value="PLP-dependent transferases"/>
    <property type="match status" value="1"/>
</dbReference>
<proteinExistence type="inferred from homology"/>
<dbReference type="EC" id="2.8.1.7" evidence="3"/>
<dbReference type="Gene3D" id="3.90.1150.10">
    <property type="entry name" value="Aspartate Aminotransferase, domain 1"/>
    <property type="match status" value="1"/>
</dbReference>
<dbReference type="PROSITE" id="PS00595">
    <property type="entry name" value="AA_TRANSFER_CLASS_5"/>
    <property type="match status" value="1"/>
</dbReference>
<dbReference type="Proteomes" id="UP001197875">
    <property type="component" value="Unassembled WGS sequence"/>
</dbReference>
<gene>
    <name evidence="8" type="ORF">LKD71_04545</name>
</gene>
<dbReference type="InterPro" id="IPR015421">
    <property type="entry name" value="PyrdxlP-dep_Trfase_major"/>
</dbReference>
<reference evidence="8 9" key="1">
    <citation type="submission" date="2021-10" db="EMBL/GenBank/DDBJ databases">
        <title>Anaerobic single-cell dispensing facilitates the cultivation of human gut bacteria.</title>
        <authorList>
            <person name="Afrizal A."/>
        </authorList>
    </citation>
    <scope>NUCLEOTIDE SEQUENCE [LARGE SCALE GENOMIC DNA]</scope>
    <source>
        <strain evidence="8 9">CLA-AA-H277</strain>
    </source>
</reference>
<evidence type="ECO:0000256" key="6">
    <source>
        <dbReference type="RuleBase" id="RU004504"/>
    </source>
</evidence>
<protein>
    <recommendedName>
        <fullName evidence="3">cysteine desulfurase</fullName>
        <ecNumber evidence="3">2.8.1.7</ecNumber>
    </recommendedName>
</protein>
<sequence>MIYLDSAATSFFRPPEVLEAVAGAMTSFGNPSRGGCGPSLLASRTVFQAREALNRLFDGDGPEQVAFTANSTESLNLAIKGLLKPGELAVSTIMEHNSVLRPLYEMEGQGAKLLLAGCDEKGRLLYEDLEEKIRRGAKLAVVTHASNVTGNRNDLRRIGKICRETGTLLIVDASQTAGIFPISMKEDNIDVVCFTGHKSLMGPQGTGGLCVRKGVEIRPLLSGGSGILTFEKEHPSAMPVRLEAGTLNTHGIAGLLAGVRYLMEEERWKNFQEKELRLAELFYRELKDCPKFIFYGDPAGGLRVPVISLNLREEDSGEVSDWLFHEYGICTRPGGHCAPLMHEFFHTERQGMVRFSFSHGNTEEEVRRAAAALREMTEQ</sequence>
<feature type="domain" description="Aminotransferase class V" evidence="7">
    <location>
        <begin position="2"/>
        <end position="368"/>
    </location>
</feature>
<keyword evidence="4" id="KW-0663">Pyridoxal phosphate</keyword>
<dbReference type="AlphaFoldDB" id="A0AAE3DRH6"/>
<dbReference type="PANTHER" id="PTHR43586:SF4">
    <property type="entry name" value="ISOPENICILLIN N EPIMERASE"/>
    <property type="match status" value="1"/>
</dbReference>
<comment type="catalytic activity">
    <reaction evidence="5">
        <text>(sulfur carrier)-H + L-cysteine = (sulfur carrier)-SH + L-alanine</text>
        <dbReference type="Rhea" id="RHEA:43892"/>
        <dbReference type="Rhea" id="RHEA-COMP:14737"/>
        <dbReference type="Rhea" id="RHEA-COMP:14739"/>
        <dbReference type="ChEBI" id="CHEBI:29917"/>
        <dbReference type="ChEBI" id="CHEBI:35235"/>
        <dbReference type="ChEBI" id="CHEBI:57972"/>
        <dbReference type="ChEBI" id="CHEBI:64428"/>
        <dbReference type="EC" id="2.8.1.7"/>
    </reaction>
</comment>